<feature type="modified residue" description="N6-(pyridoxal phosphate)lysine" evidence="7 9">
    <location>
        <position position="195"/>
    </location>
</feature>
<accession>A0A942YG01</accession>
<evidence type="ECO:0000259" key="10">
    <source>
        <dbReference type="Pfam" id="PF00266"/>
    </source>
</evidence>
<evidence type="ECO:0000256" key="8">
    <source>
        <dbReference type="PIRSR" id="PIRSR000524-1"/>
    </source>
</evidence>
<dbReference type="InterPro" id="IPR015421">
    <property type="entry name" value="PyrdxlP-dep_Trfase_major"/>
</dbReference>
<dbReference type="Gene3D" id="3.90.1150.10">
    <property type="entry name" value="Aspartate Aminotransferase, domain 1"/>
    <property type="match status" value="1"/>
</dbReference>
<dbReference type="InterPro" id="IPR000192">
    <property type="entry name" value="Aminotrans_V_dom"/>
</dbReference>
<feature type="binding site" evidence="8">
    <location>
        <position position="340"/>
    </location>
    <ligand>
        <name>substrate</name>
    </ligand>
</feature>
<sequence length="385" mass="43331">MESVKRNILLNPGPATTTDSVKYAQVVPDVCPREKEFCDLMQFVSFELTGLVAHPDAYTTVLFGGSGTAAVESVLSSVMTDGVIVIINNGAYGKRMCEIADAYQLDWIEYQSKPDQPIQLDLLESFIQGLPQKVSYLAVVHNETTTGLLNDIEAIGTICLENDIEMMVDAMSSFAAIPIDMNKMNISYLAASSNKNLQGMAGVSFVVAKNTELEKEIATKPTNYYLNLYLQYKYFIETGQMRFTPPVQTIYALKQALIELNDESIKDRYERYSLLWETLISGITRLGLKYLVPKEHHSKIITAIVEPTCKNYDFNTMHDYFYDNGITIYPGKLKDMNSFRVANIGNLTKSDIDLFLSLLEKYLQSIGIETKEENLSSILYETQED</sequence>
<dbReference type="NCBIfam" id="NF010006">
    <property type="entry name" value="PRK13479.1"/>
    <property type="match status" value="1"/>
</dbReference>
<evidence type="ECO:0000256" key="7">
    <source>
        <dbReference type="HAMAP-Rule" id="MF_01376"/>
    </source>
</evidence>
<dbReference type="AlphaFoldDB" id="A0A942YG01"/>
<dbReference type="InterPro" id="IPR012703">
    <property type="entry name" value="NH2EtPonate_pyrv_transaminase"/>
</dbReference>
<dbReference type="Pfam" id="PF00266">
    <property type="entry name" value="Aminotran_5"/>
    <property type="match status" value="1"/>
</dbReference>
<keyword evidence="4 7" id="KW-0663">Pyridoxal phosphate</keyword>
<dbReference type="Proteomes" id="UP000681414">
    <property type="component" value="Unassembled WGS sequence"/>
</dbReference>
<keyword evidence="5 7" id="KW-0670">Pyruvate</keyword>
<dbReference type="GO" id="GO:0019700">
    <property type="term" value="P:organic phosphonate catabolic process"/>
    <property type="evidence" value="ECO:0007669"/>
    <property type="project" value="InterPro"/>
</dbReference>
<dbReference type="EC" id="2.6.1.37" evidence="7"/>
<dbReference type="Gene3D" id="3.40.640.10">
    <property type="entry name" value="Type I PLP-dependent aspartate aminotransferase-like (Major domain)"/>
    <property type="match status" value="1"/>
</dbReference>
<dbReference type="PANTHER" id="PTHR42778">
    <property type="entry name" value="2-AMINOETHYLPHOSPHONATE--PYRUVATE TRANSAMINASE"/>
    <property type="match status" value="1"/>
</dbReference>
<evidence type="ECO:0000256" key="4">
    <source>
        <dbReference type="ARBA" id="ARBA00022898"/>
    </source>
</evidence>
<comment type="caution">
    <text evidence="11">The sequence shown here is derived from an EMBL/GenBank/DDBJ whole genome shotgun (WGS) entry which is preliminary data.</text>
</comment>
<dbReference type="GO" id="GO:0047304">
    <property type="term" value="F:2-aminoethylphosphonate-pyruvate transaminase activity"/>
    <property type="evidence" value="ECO:0007669"/>
    <property type="project" value="UniProtKB-UniRule"/>
</dbReference>
<name>A0A942YG01_9BACI</name>
<dbReference type="SUPFAM" id="SSF53383">
    <property type="entry name" value="PLP-dependent transferases"/>
    <property type="match status" value="1"/>
</dbReference>
<evidence type="ECO:0000256" key="5">
    <source>
        <dbReference type="ARBA" id="ARBA00023317"/>
    </source>
</evidence>
<comment type="subunit">
    <text evidence="7">Homodimer.</text>
</comment>
<keyword evidence="3 7" id="KW-0808">Transferase</keyword>
<evidence type="ECO:0000256" key="6">
    <source>
        <dbReference type="ARBA" id="ARBA00049460"/>
    </source>
</evidence>
<evidence type="ECO:0000256" key="3">
    <source>
        <dbReference type="ARBA" id="ARBA00022679"/>
    </source>
</evidence>
<evidence type="ECO:0000313" key="12">
    <source>
        <dbReference type="Proteomes" id="UP000681414"/>
    </source>
</evidence>
<evidence type="ECO:0000313" key="11">
    <source>
        <dbReference type="EMBL" id="MBS4195032.1"/>
    </source>
</evidence>
<dbReference type="EMBL" id="JAGYPG010000001">
    <property type="protein sequence ID" value="MBS4195032.1"/>
    <property type="molecule type" value="Genomic_DNA"/>
</dbReference>
<evidence type="ECO:0000256" key="2">
    <source>
        <dbReference type="ARBA" id="ARBA00022576"/>
    </source>
</evidence>
<gene>
    <name evidence="7" type="primary">phnW</name>
    <name evidence="11" type="ORF">KHA97_08060</name>
</gene>
<organism evidence="11 12">
    <name type="scientific">Lederbergia citri</name>
    <dbReference type="NCBI Taxonomy" id="2833580"/>
    <lineage>
        <taxon>Bacteria</taxon>
        <taxon>Bacillati</taxon>
        <taxon>Bacillota</taxon>
        <taxon>Bacilli</taxon>
        <taxon>Bacillales</taxon>
        <taxon>Bacillaceae</taxon>
        <taxon>Lederbergia</taxon>
    </lineage>
</organism>
<dbReference type="HAMAP" id="MF_01376">
    <property type="entry name" value="PhnW_aminotrans_5"/>
    <property type="match status" value="1"/>
</dbReference>
<evidence type="ECO:0000256" key="1">
    <source>
        <dbReference type="ARBA" id="ARBA00001933"/>
    </source>
</evidence>
<reference evidence="11 12" key="1">
    <citation type="submission" date="2021-05" db="EMBL/GenBank/DDBJ databases">
        <title>Novel Bacillus species.</title>
        <authorList>
            <person name="Liu G."/>
        </authorList>
    </citation>
    <scope>NUCLEOTIDE SEQUENCE [LARGE SCALE GENOMIC DNA]</scope>
    <source>
        <strain evidence="12">FJAT-49780</strain>
    </source>
</reference>
<dbReference type="InterPro" id="IPR015422">
    <property type="entry name" value="PyrdxlP-dep_Trfase_small"/>
</dbReference>
<dbReference type="InterPro" id="IPR024169">
    <property type="entry name" value="SP_NH2Trfase/AEP_transaminase"/>
</dbReference>
<dbReference type="PIRSF" id="PIRSF000524">
    <property type="entry name" value="SPT"/>
    <property type="match status" value="1"/>
</dbReference>
<dbReference type="InterPro" id="IPR015424">
    <property type="entry name" value="PyrdxlP-dep_Trfase"/>
</dbReference>
<dbReference type="PANTHER" id="PTHR42778:SF1">
    <property type="entry name" value="2-AMINOETHYLPHOSPHONATE--PYRUVATE TRANSAMINASE"/>
    <property type="match status" value="1"/>
</dbReference>
<comment type="similarity">
    <text evidence="7">Belongs to the class-V pyridoxal-phosphate-dependent aminotransferase family. PhnW subfamily.</text>
</comment>
<evidence type="ECO:0000256" key="9">
    <source>
        <dbReference type="PIRSR" id="PIRSR000524-50"/>
    </source>
</evidence>
<proteinExistence type="inferred from homology"/>
<comment type="cofactor">
    <cofactor evidence="1 7 9">
        <name>pyridoxal 5'-phosphate</name>
        <dbReference type="ChEBI" id="CHEBI:597326"/>
    </cofactor>
</comment>
<dbReference type="NCBIfam" id="TIGR03301">
    <property type="entry name" value="PhnW-AepZ"/>
    <property type="match status" value="1"/>
</dbReference>
<dbReference type="RefSeq" id="WP_213124169.1">
    <property type="nucleotide sequence ID" value="NZ_JAGYPG010000001.1"/>
</dbReference>
<feature type="domain" description="Aminotransferase class V" evidence="10">
    <location>
        <begin position="49"/>
        <end position="315"/>
    </location>
</feature>
<keyword evidence="2 7" id="KW-0032">Aminotransferase</keyword>
<keyword evidence="12" id="KW-1185">Reference proteome</keyword>
<comment type="catalytic activity">
    <reaction evidence="6 7">
        <text>(2-aminoethyl)phosphonate + pyruvate = phosphonoacetaldehyde + L-alanine</text>
        <dbReference type="Rhea" id="RHEA:17021"/>
        <dbReference type="ChEBI" id="CHEBI:15361"/>
        <dbReference type="ChEBI" id="CHEBI:57418"/>
        <dbReference type="ChEBI" id="CHEBI:57972"/>
        <dbReference type="ChEBI" id="CHEBI:58383"/>
        <dbReference type="EC" id="2.6.1.37"/>
    </reaction>
</comment>
<comment type="function">
    <text evidence="7">Involved in phosphonate degradation.</text>
</comment>
<protein>
    <recommendedName>
        <fullName evidence="7">2-aminoethylphosphonate--pyruvate transaminase</fullName>
        <ecNumber evidence="7">2.6.1.37</ecNumber>
    </recommendedName>
    <alternativeName>
        <fullName evidence="7">2-aminoethylphosphonate aminotransferase</fullName>
    </alternativeName>
    <alternativeName>
        <fullName evidence="7">AEP transaminase</fullName>
        <shortName evidence="7">AEPT</shortName>
    </alternativeName>
</protein>